<feature type="coiled-coil region" evidence="3">
    <location>
        <begin position="42"/>
        <end position="113"/>
    </location>
</feature>
<evidence type="ECO:0000313" key="6">
    <source>
        <dbReference type="Proteomes" id="UP000321790"/>
    </source>
</evidence>
<dbReference type="InterPro" id="IPR024930">
    <property type="entry name" value="Skp_dom_sf"/>
</dbReference>
<dbReference type="OrthoDB" id="1524711at2"/>
<evidence type="ECO:0000256" key="1">
    <source>
        <dbReference type="ARBA" id="ARBA00009091"/>
    </source>
</evidence>
<sequence length="168" mass="18554">MKHLKTILLATAVCIGSISFSQAQSKVAHINTQELIAAMPAMKNAQKELEALQKTYQTDYQASVTEFQNKVKQYEAEAATKTDEENAKRGQEIQAMQQNIQQFQADAAQNIDKKRVDLLQPITEKAKAAILKVARAQGYDYVLDSSVGVTILADGKNLLDDVKKELGL</sequence>
<name>A0A5C7AIK1_9FLAO</name>
<organism evidence="5 6">
    <name type="scientific">Seonamhaeicola algicola</name>
    <dbReference type="NCBI Taxonomy" id="1719036"/>
    <lineage>
        <taxon>Bacteria</taxon>
        <taxon>Pseudomonadati</taxon>
        <taxon>Bacteroidota</taxon>
        <taxon>Flavobacteriia</taxon>
        <taxon>Flavobacteriales</taxon>
        <taxon>Flavobacteriaceae</taxon>
    </lineage>
</organism>
<dbReference type="Gene3D" id="3.30.910.20">
    <property type="entry name" value="Skp domain"/>
    <property type="match status" value="1"/>
</dbReference>
<dbReference type="PANTHER" id="PTHR35089">
    <property type="entry name" value="CHAPERONE PROTEIN SKP"/>
    <property type="match status" value="1"/>
</dbReference>
<reference evidence="6" key="1">
    <citation type="submission" date="2019-08" db="EMBL/GenBank/DDBJ databases">
        <title>Seonamhaeicola sediminis sp. nov., isolated from marine sediment.</title>
        <authorList>
            <person name="Cao W.R."/>
        </authorList>
    </citation>
    <scope>NUCLEOTIDE SEQUENCE [LARGE SCALE GENOMIC DNA]</scope>
    <source>
        <strain evidence="6">Gy8</strain>
    </source>
</reference>
<dbReference type="GO" id="GO:0051082">
    <property type="term" value="F:unfolded protein binding"/>
    <property type="evidence" value="ECO:0007669"/>
    <property type="project" value="InterPro"/>
</dbReference>
<dbReference type="Pfam" id="PF03938">
    <property type="entry name" value="OmpH"/>
    <property type="match status" value="1"/>
</dbReference>
<dbReference type="InterPro" id="IPR005632">
    <property type="entry name" value="Chaperone_Skp"/>
</dbReference>
<dbReference type="SMART" id="SM00935">
    <property type="entry name" value="OmpH"/>
    <property type="match status" value="1"/>
</dbReference>
<comment type="similarity">
    <text evidence="1">Belongs to the Skp family.</text>
</comment>
<accession>A0A5C7AIK1</accession>
<evidence type="ECO:0000313" key="5">
    <source>
        <dbReference type="EMBL" id="TXE06405.1"/>
    </source>
</evidence>
<dbReference type="Proteomes" id="UP000321790">
    <property type="component" value="Unassembled WGS sequence"/>
</dbReference>
<dbReference type="PANTHER" id="PTHR35089:SF1">
    <property type="entry name" value="CHAPERONE PROTEIN SKP"/>
    <property type="match status" value="1"/>
</dbReference>
<comment type="caution">
    <text evidence="5">The sequence shown here is derived from an EMBL/GenBank/DDBJ whole genome shotgun (WGS) entry which is preliminary data.</text>
</comment>
<protein>
    <submittedName>
        <fullName evidence="5">OmpH family outer membrane protein</fullName>
    </submittedName>
</protein>
<proteinExistence type="inferred from homology"/>
<evidence type="ECO:0000256" key="4">
    <source>
        <dbReference type="SAM" id="SignalP"/>
    </source>
</evidence>
<keyword evidence="2 4" id="KW-0732">Signal</keyword>
<dbReference type="GO" id="GO:0005829">
    <property type="term" value="C:cytosol"/>
    <property type="evidence" value="ECO:0007669"/>
    <property type="project" value="TreeGrafter"/>
</dbReference>
<gene>
    <name evidence="5" type="ORF">FUA26_15330</name>
</gene>
<keyword evidence="6" id="KW-1185">Reference proteome</keyword>
<evidence type="ECO:0000256" key="2">
    <source>
        <dbReference type="ARBA" id="ARBA00022729"/>
    </source>
</evidence>
<feature type="chain" id="PRO_5022817941" evidence="4">
    <location>
        <begin position="24"/>
        <end position="168"/>
    </location>
</feature>
<dbReference type="AlphaFoldDB" id="A0A5C7AIK1"/>
<keyword evidence="3" id="KW-0175">Coiled coil</keyword>
<dbReference type="SUPFAM" id="SSF111384">
    <property type="entry name" value="OmpH-like"/>
    <property type="match status" value="1"/>
</dbReference>
<evidence type="ECO:0000256" key="3">
    <source>
        <dbReference type="SAM" id="Coils"/>
    </source>
</evidence>
<feature type="signal peptide" evidence="4">
    <location>
        <begin position="1"/>
        <end position="23"/>
    </location>
</feature>
<dbReference type="EMBL" id="VOSC01000033">
    <property type="protein sequence ID" value="TXE06405.1"/>
    <property type="molecule type" value="Genomic_DNA"/>
</dbReference>
<dbReference type="GO" id="GO:0050821">
    <property type="term" value="P:protein stabilization"/>
    <property type="evidence" value="ECO:0007669"/>
    <property type="project" value="TreeGrafter"/>
</dbReference>